<protein>
    <submittedName>
        <fullName evidence="3">Uncharacterized protein</fullName>
    </submittedName>
</protein>
<evidence type="ECO:0000313" key="3">
    <source>
        <dbReference type="EMBL" id="TQL52225.1"/>
    </source>
</evidence>
<gene>
    <name evidence="3" type="ORF">FB467_3404</name>
</gene>
<keyword evidence="4" id="KW-1185">Reference proteome</keyword>
<comment type="caution">
    <text evidence="3">The sequence shown here is derived from an EMBL/GenBank/DDBJ whole genome shotgun (WGS) entry which is preliminary data.</text>
</comment>
<organism evidence="3 4">
    <name type="scientific">Ornithinicoccus hortensis</name>
    <dbReference type="NCBI Taxonomy" id="82346"/>
    <lineage>
        <taxon>Bacteria</taxon>
        <taxon>Bacillati</taxon>
        <taxon>Actinomycetota</taxon>
        <taxon>Actinomycetes</taxon>
        <taxon>Micrococcales</taxon>
        <taxon>Intrasporangiaceae</taxon>
        <taxon>Ornithinicoccus</taxon>
    </lineage>
</organism>
<feature type="chain" id="PRO_5039642940" evidence="2">
    <location>
        <begin position="23"/>
        <end position="222"/>
    </location>
</feature>
<feature type="signal peptide" evidence="2">
    <location>
        <begin position="1"/>
        <end position="22"/>
    </location>
</feature>
<name>A0A542YVX3_9MICO</name>
<dbReference type="Proteomes" id="UP000319516">
    <property type="component" value="Unassembled WGS sequence"/>
</dbReference>
<dbReference type="OrthoDB" id="4870869at2"/>
<evidence type="ECO:0000256" key="2">
    <source>
        <dbReference type="SAM" id="SignalP"/>
    </source>
</evidence>
<sequence>MRIARHALTALTLGALALGLGACSGDDAGTDDDATSTAAADGLEGSIPTSGWWCRMIKEDSVAVATDGRQAEAREVLRQNDESGHLCEVVLPVEEDSTETETVMAFQIQADAEDAAEQIRSEMAGRDDAEPGPDYLGESYVVPGAAYAIVPCGAPVGSPDEGQQVPYVLSVTTTTEAGKELTDALTEPLRRSLIELDQSVKCSPKAAHEEVVGDDAGATTAP</sequence>
<reference evidence="3 4" key="1">
    <citation type="submission" date="2019-06" db="EMBL/GenBank/DDBJ databases">
        <title>Sequencing the genomes of 1000 actinobacteria strains.</title>
        <authorList>
            <person name="Klenk H.-P."/>
        </authorList>
    </citation>
    <scope>NUCLEOTIDE SEQUENCE [LARGE SCALE GENOMIC DNA]</scope>
    <source>
        <strain evidence="3 4">DSM 12335</strain>
    </source>
</reference>
<accession>A0A542YVX3</accession>
<dbReference type="AlphaFoldDB" id="A0A542YVX3"/>
<feature type="region of interest" description="Disordered" evidence="1">
    <location>
        <begin position="201"/>
        <end position="222"/>
    </location>
</feature>
<evidence type="ECO:0000256" key="1">
    <source>
        <dbReference type="SAM" id="MobiDB-lite"/>
    </source>
</evidence>
<proteinExistence type="predicted"/>
<evidence type="ECO:0000313" key="4">
    <source>
        <dbReference type="Proteomes" id="UP000319516"/>
    </source>
</evidence>
<dbReference type="RefSeq" id="WP_141786125.1">
    <property type="nucleotide sequence ID" value="NZ_BAAAIK010000001.1"/>
</dbReference>
<keyword evidence="2" id="KW-0732">Signal</keyword>
<dbReference type="EMBL" id="VFOP01000001">
    <property type="protein sequence ID" value="TQL52225.1"/>
    <property type="molecule type" value="Genomic_DNA"/>
</dbReference>
<dbReference type="PROSITE" id="PS51257">
    <property type="entry name" value="PROKAR_LIPOPROTEIN"/>
    <property type="match status" value="1"/>
</dbReference>